<keyword evidence="3" id="KW-0238">DNA-binding</keyword>
<dbReference type="InterPro" id="IPR036390">
    <property type="entry name" value="WH_DNA-bd_sf"/>
</dbReference>
<feature type="domain" description="HTH lysR-type" evidence="5">
    <location>
        <begin position="1"/>
        <end position="59"/>
    </location>
</feature>
<dbReference type="SUPFAM" id="SSF46785">
    <property type="entry name" value="Winged helix' DNA-binding domain"/>
    <property type="match status" value="1"/>
</dbReference>
<keyword evidence="4" id="KW-0804">Transcription</keyword>
<keyword evidence="2" id="KW-0805">Transcription regulation</keyword>
<dbReference type="GO" id="GO:0043565">
    <property type="term" value="F:sequence-specific DNA binding"/>
    <property type="evidence" value="ECO:0007669"/>
    <property type="project" value="TreeGrafter"/>
</dbReference>
<dbReference type="AlphaFoldDB" id="A0A1R3WNR0"/>
<evidence type="ECO:0000256" key="4">
    <source>
        <dbReference type="ARBA" id="ARBA00023163"/>
    </source>
</evidence>
<reference evidence="6 7" key="1">
    <citation type="submission" date="2017-01" db="EMBL/GenBank/DDBJ databases">
        <authorList>
            <person name="Mah S.A."/>
            <person name="Swanson W.J."/>
            <person name="Moy G.W."/>
            <person name="Vacquier V.D."/>
        </authorList>
    </citation>
    <scope>NUCLEOTIDE SEQUENCE [LARGE SCALE GENOMIC DNA]</scope>
    <source>
        <strain evidence="6 7">DSM 21219</strain>
    </source>
</reference>
<dbReference type="Pfam" id="PF03466">
    <property type="entry name" value="LysR_substrate"/>
    <property type="match status" value="1"/>
</dbReference>
<sequence length="300" mass="31376">MDRLAAMEAFINVVDQGGFTHAARKMGVSKSAVSKHIAALEGRLGTRLLDRTTRRVDLTDIGRAYYERARRALSAADAADSIITALQAPPSGLLRVSAGRDFATHTIAPLLPGFMQAHPGVSFEFLLAEAAAEGCVDGADLALCIGDVPGHGAHARRLGSSRCRLVAAPAYLDRHGPPGRIEDLDHHALLRRQADPPDPWLLVTPAGEVRVQRGTGRLGMDDGRALRDAAIAGLGIAFLPDYICDAALREGRLAEALPGIGGPELGIHALGPPAPLLTPAARAFVDHLAGPLGGNGSEPP</sequence>
<evidence type="ECO:0000256" key="1">
    <source>
        <dbReference type="ARBA" id="ARBA00009437"/>
    </source>
</evidence>
<accession>A0A1R3WNR0</accession>
<dbReference type="STRING" id="515897.SAMN05421849_1216"/>
<dbReference type="SUPFAM" id="SSF53850">
    <property type="entry name" value="Periplasmic binding protein-like II"/>
    <property type="match status" value="1"/>
</dbReference>
<dbReference type="EMBL" id="FTPS01000001">
    <property type="protein sequence ID" value="SIT79885.1"/>
    <property type="molecule type" value="Genomic_DNA"/>
</dbReference>
<dbReference type="Proteomes" id="UP000192455">
    <property type="component" value="Unassembled WGS sequence"/>
</dbReference>
<proteinExistence type="inferred from homology"/>
<gene>
    <name evidence="6" type="ORF">SAMN05421849_1216</name>
</gene>
<organism evidence="6 7">
    <name type="scientific">Pontibaca methylaminivorans</name>
    <dbReference type="NCBI Taxonomy" id="515897"/>
    <lineage>
        <taxon>Bacteria</taxon>
        <taxon>Pseudomonadati</taxon>
        <taxon>Pseudomonadota</taxon>
        <taxon>Alphaproteobacteria</taxon>
        <taxon>Rhodobacterales</taxon>
        <taxon>Roseobacteraceae</taxon>
        <taxon>Pontibaca</taxon>
    </lineage>
</organism>
<dbReference type="Gene3D" id="1.10.10.10">
    <property type="entry name" value="Winged helix-like DNA-binding domain superfamily/Winged helix DNA-binding domain"/>
    <property type="match status" value="1"/>
</dbReference>
<evidence type="ECO:0000259" key="5">
    <source>
        <dbReference type="PROSITE" id="PS50931"/>
    </source>
</evidence>
<protein>
    <submittedName>
        <fullName evidence="6">Transcriptional regulator, LysR family</fullName>
    </submittedName>
</protein>
<dbReference type="InterPro" id="IPR036388">
    <property type="entry name" value="WH-like_DNA-bd_sf"/>
</dbReference>
<dbReference type="GO" id="GO:0003700">
    <property type="term" value="F:DNA-binding transcription factor activity"/>
    <property type="evidence" value="ECO:0007669"/>
    <property type="project" value="InterPro"/>
</dbReference>
<name>A0A1R3WNR0_9RHOB</name>
<dbReference type="OrthoDB" id="9813056at2"/>
<dbReference type="Pfam" id="PF00126">
    <property type="entry name" value="HTH_1"/>
    <property type="match status" value="1"/>
</dbReference>
<comment type="similarity">
    <text evidence="1">Belongs to the LysR transcriptional regulatory family.</text>
</comment>
<dbReference type="InterPro" id="IPR058163">
    <property type="entry name" value="LysR-type_TF_proteobact-type"/>
</dbReference>
<dbReference type="InterPro" id="IPR000847">
    <property type="entry name" value="LysR_HTH_N"/>
</dbReference>
<evidence type="ECO:0000256" key="2">
    <source>
        <dbReference type="ARBA" id="ARBA00023015"/>
    </source>
</evidence>
<dbReference type="PRINTS" id="PR00039">
    <property type="entry name" value="HTHLYSR"/>
</dbReference>
<dbReference type="InterPro" id="IPR005119">
    <property type="entry name" value="LysR_subst-bd"/>
</dbReference>
<keyword evidence="7" id="KW-1185">Reference proteome</keyword>
<dbReference type="Gene3D" id="3.40.190.290">
    <property type="match status" value="1"/>
</dbReference>
<dbReference type="PROSITE" id="PS50931">
    <property type="entry name" value="HTH_LYSR"/>
    <property type="match status" value="1"/>
</dbReference>
<dbReference type="GO" id="GO:0006351">
    <property type="term" value="P:DNA-templated transcription"/>
    <property type="evidence" value="ECO:0007669"/>
    <property type="project" value="TreeGrafter"/>
</dbReference>
<dbReference type="PANTHER" id="PTHR30537:SF5">
    <property type="entry name" value="HTH-TYPE TRANSCRIPTIONAL ACTIVATOR TTDR-RELATED"/>
    <property type="match status" value="1"/>
</dbReference>
<evidence type="ECO:0000313" key="6">
    <source>
        <dbReference type="EMBL" id="SIT79885.1"/>
    </source>
</evidence>
<evidence type="ECO:0000256" key="3">
    <source>
        <dbReference type="ARBA" id="ARBA00023125"/>
    </source>
</evidence>
<evidence type="ECO:0000313" key="7">
    <source>
        <dbReference type="Proteomes" id="UP000192455"/>
    </source>
</evidence>
<dbReference type="PANTHER" id="PTHR30537">
    <property type="entry name" value="HTH-TYPE TRANSCRIPTIONAL REGULATOR"/>
    <property type="match status" value="1"/>
</dbReference>
<dbReference type="FunFam" id="1.10.10.10:FF:000001">
    <property type="entry name" value="LysR family transcriptional regulator"/>
    <property type="match status" value="1"/>
</dbReference>
<dbReference type="CDD" id="cd08422">
    <property type="entry name" value="PBP2_CrgA_like"/>
    <property type="match status" value="1"/>
</dbReference>